<dbReference type="AlphaFoldDB" id="A0A2T5FWY4"/>
<feature type="transmembrane region" description="Helical" evidence="1">
    <location>
        <begin position="12"/>
        <end position="30"/>
    </location>
</feature>
<dbReference type="RefSeq" id="WP_107968717.1">
    <property type="nucleotide sequence ID" value="NZ_NWBU01000010.1"/>
</dbReference>
<keyword evidence="1" id="KW-0812">Transmembrane</keyword>
<accession>A0A2T5FWY4</accession>
<evidence type="ECO:0000313" key="3">
    <source>
        <dbReference type="Proteomes" id="UP000244162"/>
    </source>
</evidence>
<keyword evidence="3" id="KW-1185">Reference proteome</keyword>
<keyword evidence="1" id="KW-0472">Membrane</keyword>
<gene>
    <name evidence="2" type="ORF">CLG96_12200</name>
</gene>
<dbReference type="EMBL" id="NWBU01000010">
    <property type="protein sequence ID" value="PTQ10293.1"/>
    <property type="molecule type" value="Genomic_DNA"/>
</dbReference>
<proteinExistence type="predicted"/>
<dbReference type="Proteomes" id="UP000244162">
    <property type="component" value="Unassembled WGS sequence"/>
</dbReference>
<evidence type="ECO:0000256" key="1">
    <source>
        <dbReference type="SAM" id="Phobius"/>
    </source>
</evidence>
<sequence>MASPSTPPTRAHGIFIALGALAGAFIGIFLGQPSAGLLIGLGLGVAFALALWLFDRSRER</sequence>
<reference evidence="2 3" key="1">
    <citation type="submission" date="2017-09" db="EMBL/GenBank/DDBJ databases">
        <title>Sphingomonas panjinensis sp.nov., isolated from oil-contaminated soil.</title>
        <authorList>
            <person name="Wang L."/>
            <person name="Chen L."/>
        </authorList>
    </citation>
    <scope>NUCLEOTIDE SEQUENCE [LARGE SCALE GENOMIC DNA]</scope>
    <source>
        <strain evidence="2 3">FW-11</strain>
    </source>
</reference>
<comment type="caution">
    <text evidence="2">The sequence shown here is derived from an EMBL/GenBank/DDBJ whole genome shotgun (WGS) entry which is preliminary data.</text>
</comment>
<organism evidence="2 3">
    <name type="scientific">Sphingomonas oleivorans</name>
    <dbReference type="NCBI Taxonomy" id="1735121"/>
    <lineage>
        <taxon>Bacteria</taxon>
        <taxon>Pseudomonadati</taxon>
        <taxon>Pseudomonadota</taxon>
        <taxon>Alphaproteobacteria</taxon>
        <taxon>Sphingomonadales</taxon>
        <taxon>Sphingomonadaceae</taxon>
        <taxon>Sphingomonas</taxon>
    </lineage>
</organism>
<evidence type="ECO:0000313" key="2">
    <source>
        <dbReference type="EMBL" id="PTQ10293.1"/>
    </source>
</evidence>
<name>A0A2T5FWY4_9SPHN</name>
<keyword evidence="1" id="KW-1133">Transmembrane helix</keyword>
<protein>
    <submittedName>
        <fullName evidence="2">Uncharacterized protein</fullName>
    </submittedName>
</protein>
<feature type="transmembrane region" description="Helical" evidence="1">
    <location>
        <begin position="36"/>
        <end position="54"/>
    </location>
</feature>